<dbReference type="EMBL" id="BAAAZX010000024">
    <property type="protein sequence ID" value="GAA4016131.1"/>
    <property type="molecule type" value="Genomic_DNA"/>
</dbReference>
<organism evidence="1 2">
    <name type="scientific">Streptomyces plumbiresistens</name>
    <dbReference type="NCBI Taxonomy" id="511811"/>
    <lineage>
        <taxon>Bacteria</taxon>
        <taxon>Bacillati</taxon>
        <taxon>Actinomycetota</taxon>
        <taxon>Actinomycetes</taxon>
        <taxon>Kitasatosporales</taxon>
        <taxon>Streptomycetaceae</taxon>
        <taxon>Streptomyces</taxon>
    </lineage>
</organism>
<proteinExistence type="predicted"/>
<evidence type="ECO:0000313" key="2">
    <source>
        <dbReference type="Proteomes" id="UP001500456"/>
    </source>
</evidence>
<reference evidence="2" key="1">
    <citation type="journal article" date="2019" name="Int. J. Syst. Evol. Microbiol.">
        <title>The Global Catalogue of Microorganisms (GCM) 10K type strain sequencing project: providing services to taxonomists for standard genome sequencing and annotation.</title>
        <authorList>
            <consortium name="The Broad Institute Genomics Platform"/>
            <consortium name="The Broad Institute Genome Sequencing Center for Infectious Disease"/>
            <person name="Wu L."/>
            <person name="Ma J."/>
        </authorList>
    </citation>
    <scope>NUCLEOTIDE SEQUENCE [LARGE SCALE GENOMIC DNA]</scope>
    <source>
        <strain evidence="2">JCM 16924</strain>
    </source>
</reference>
<comment type="caution">
    <text evidence="1">The sequence shown here is derived from an EMBL/GenBank/DDBJ whole genome shotgun (WGS) entry which is preliminary data.</text>
</comment>
<evidence type="ECO:0000313" key="1">
    <source>
        <dbReference type="EMBL" id="GAA4016131.1"/>
    </source>
</evidence>
<accession>A0ABP7STB4</accession>
<dbReference type="Proteomes" id="UP001500456">
    <property type="component" value="Unassembled WGS sequence"/>
</dbReference>
<evidence type="ECO:0008006" key="3">
    <source>
        <dbReference type="Google" id="ProtNLM"/>
    </source>
</evidence>
<keyword evidence="2" id="KW-1185">Reference proteome</keyword>
<dbReference type="RefSeq" id="WP_345568794.1">
    <property type="nucleotide sequence ID" value="NZ_BAAAZX010000024.1"/>
</dbReference>
<name>A0ABP7STB4_9ACTN</name>
<protein>
    <recommendedName>
        <fullName evidence="3">DUF2267 domain-containing protein</fullName>
    </recommendedName>
</protein>
<sequence length="115" mass="12367">MSELDRTREQIAAAGREALADVQRAADETMAAIIRVVERQTGVSLSPPPGPSVMDATRAQLQAADVRAQHAVAAMDVVLRRWSWGDAQTLGQLMPELPEDVREAVADHLVQAGLS</sequence>
<gene>
    <name evidence="1" type="ORF">GCM10022232_69080</name>
</gene>